<name>A0ABX0HJ52_9PROT</name>
<evidence type="ECO:0000256" key="2">
    <source>
        <dbReference type="ARBA" id="ARBA00023136"/>
    </source>
</evidence>
<dbReference type="InterPro" id="IPR037873">
    <property type="entry name" value="BamE-like"/>
</dbReference>
<protein>
    <submittedName>
        <fullName evidence="4">Outer membrane protein assembly factor BamE</fullName>
    </submittedName>
</protein>
<evidence type="ECO:0000256" key="1">
    <source>
        <dbReference type="ARBA" id="ARBA00022729"/>
    </source>
</evidence>
<evidence type="ECO:0000259" key="3">
    <source>
        <dbReference type="Pfam" id="PF04355"/>
    </source>
</evidence>
<comment type="caution">
    <text evidence="4">The sequence shown here is derived from an EMBL/GenBank/DDBJ whole genome shotgun (WGS) entry which is preliminary data.</text>
</comment>
<evidence type="ECO:0000313" key="5">
    <source>
        <dbReference type="Proteomes" id="UP000818603"/>
    </source>
</evidence>
<dbReference type="PROSITE" id="PS51257">
    <property type="entry name" value="PROKAR_LIPOPROTEIN"/>
    <property type="match status" value="1"/>
</dbReference>
<organism evidence="4 5">
    <name type="scientific">Aquisalinus luteolus</name>
    <dbReference type="NCBI Taxonomy" id="1566827"/>
    <lineage>
        <taxon>Bacteria</taxon>
        <taxon>Pseudomonadati</taxon>
        <taxon>Pseudomonadota</taxon>
        <taxon>Alphaproteobacteria</taxon>
        <taxon>Parvularculales</taxon>
        <taxon>Parvularculaceae</taxon>
        <taxon>Aquisalinus</taxon>
    </lineage>
</organism>
<dbReference type="EMBL" id="VCJR02000001">
    <property type="protein sequence ID" value="NHK27586.1"/>
    <property type="molecule type" value="Genomic_DNA"/>
</dbReference>
<feature type="domain" description="Outer membrane protein assembly factor BamE" evidence="3">
    <location>
        <begin position="41"/>
        <end position="102"/>
    </location>
</feature>
<keyword evidence="5" id="KW-1185">Reference proteome</keyword>
<accession>A0ABX0HJ52</accession>
<dbReference type="Proteomes" id="UP000818603">
    <property type="component" value="Unassembled WGS sequence"/>
</dbReference>
<keyword evidence="1" id="KW-0732">Signal</keyword>
<gene>
    <name evidence="4" type="ORF">FF098_006690</name>
</gene>
<proteinExistence type="predicted"/>
<dbReference type="Pfam" id="PF04355">
    <property type="entry name" value="BamE"/>
    <property type="match status" value="1"/>
</dbReference>
<sequence length="155" mass="17171">MSMLRAITLVAVIIALSACVSTRARHGYIIERGETELTAEQGLDSRESVLARYGEPTLRPALNDNTWYYVTMTTNARAFFRTQTTNRQVVAFNFDNEGSVTAVDTYALDDGMNLNLVDRETPTRGKELTFIEQLVGSVGQLPPTEGPQVPGQDQR</sequence>
<reference evidence="4 5" key="1">
    <citation type="submission" date="2020-02" db="EMBL/GenBank/DDBJ databases">
        <title>Genome sequence of Parvularcula flava strain NH6-79.</title>
        <authorList>
            <person name="Abdul Karim M.H."/>
            <person name="Lam M.Q."/>
            <person name="Chen S.J."/>
            <person name="Yahya A."/>
            <person name="Shahir S."/>
            <person name="Shamsir M.S."/>
            <person name="Chong C.S."/>
        </authorList>
    </citation>
    <scope>NUCLEOTIDE SEQUENCE [LARGE SCALE GENOMIC DNA]</scope>
    <source>
        <strain evidence="4 5">NH6-79</strain>
    </source>
</reference>
<keyword evidence="2" id="KW-0472">Membrane</keyword>
<dbReference type="Gene3D" id="3.30.1450.10">
    <property type="match status" value="1"/>
</dbReference>
<dbReference type="InterPro" id="IPR007450">
    <property type="entry name" value="BamE_dom"/>
</dbReference>
<evidence type="ECO:0000313" key="4">
    <source>
        <dbReference type="EMBL" id="NHK27586.1"/>
    </source>
</evidence>